<evidence type="ECO:0000259" key="1">
    <source>
        <dbReference type="PROSITE" id="PS51272"/>
    </source>
</evidence>
<dbReference type="AlphaFoldDB" id="A0A2C7AT12"/>
<reference evidence="2" key="1">
    <citation type="submission" date="2016-05" db="EMBL/GenBank/DDBJ databases">
        <authorList>
            <person name="Lavstsen T."/>
            <person name="Jespersen J.S."/>
        </authorList>
    </citation>
    <scope>NUCLEOTIDE SEQUENCE</scope>
    <source>
        <strain evidence="2">PFRJS10</strain>
    </source>
</reference>
<feature type="domain" description="SLH" evidence="1">
    <location>
        <begin position="51"/>
        <end position="108"/>
    </location>
</feature>
<dbReference type="PANTHER" id="PTHR43308">
    <property type="entry name" value="OUTER MEMBRANE PROTEIN ALPHA-RELATED"/>
    <property type="match status" value="1"/>
</dbReference>
<dbReference type="PROSITE" id="PS51272">
    <property type="entry name" value="SLH"/>
    <property type="match status" value="2"/>
</dbReference>
<evidence type="ECO:0000313" key="2">
    <source>
        <dbReference type="EMBL" id="SBN38054.1"/>
    </source>
</evidence>
<feature type="domain" description="SLH" evidence="1">
    <location>
        <begin position="1"/>
        <end position="50"/>
    </location>
</feature>
<gene>
    <name evidence="2" type="ORF">PFR_JS10_411</name>
</gene>
<proteinExistence type="predicted"/>
<sequence length="108" mass="12236">MYYKEMCWLSSKGIATGWPDGTYRPLDNVNRDAMAAFMYRYNGSPAYQAPGSSPFSDVVTSQLFYKEMAWMQSQGLSTGWPDGTYRPVTAIARDAMAAFLYRMENPTK</sequence>
<dbReference type="InterPro" id="IPR051465">
    <property type="entry name" value="Cell_Envelope_Struct_Comp"/>
</dbReference>
<protein>
    <recommendedName>
        <fullName evidence="1">SLH domain-containing protein</fullName>
    </recommendedName>
</protein>
<organism evidence="2">
    <name type="scientific">Propionibacterium freudenreichii</name>
    <dbReference type="NCBI Taxonomy" id="1744"/>
    <lineage>
        <taxon>Bacteria</taxon>
        <taxon>Bacillati</taxon>
        <taxon>Actinomycetota</taxon>
        <taxon>Actinomycetes</taxon>
        <taxon>Propionibacteriales</taxon>
        <taxon>Propionibacteriaceae</taxon>
        <taxon>Propionibacterium</taxon>
    </lineage>
</organism>
<accession>A0A2C7AT12</accession>
<dbReference type="Pfam" id="PF00395">
    <property type="entry name" value="SLH"/>
    <property type="match status" value="2"/>
</dbReference>
<dbReference type="PANTHER" id="PTHR43308:SF5">
    <property type="entry name" value="S-LAYER PROTEIN _ PEPTIDOGLYCAN ENDO-BETA-N-ACETYLGLUCOSAMINIDASE"/>
    <property type="match status" value="1"/>
</dbReference>
<dbReference type="EMBL" id="LT576035">
    <property type="protein sequence ID" value="SBN38054.1"/>
    <property type="molecule type" value="Genomic_DNA"/>
</dbReference>
<name>A0A2C7AT12_9ACTN</name>
<dbReference type="InterPro" id="IPR001119">
    <property type="entry name" value="SLH_dom"/>
</dbReference>